<feature type="region of interest" description="Nuclease activity, interacts with RecD and RecA" evidence="15">
    <location>
        <begin position="800"/>
        <end position="1109"/>
    </location>
</feature>
<dbReference type="HAMAP" id="MF_01485">
    <property type="entry name" value="RecB"/>
    <property type="match status" value="1"/>
</dbReference>
<dbReference type="GO" id="GO:0009338">
    <property type="term" value="C:exodeoxyribonuclease V complex"/>
    <property type="evidence" value="ECO:0007669"/>
    <property type="project" value="TreeGrafter"/>
</dbReference>
<evidence type="ECO:0000256" key="3">
    <source>
        <dbReference type="ARBA" id="ARBA00022741"/>
    </source>
</evidence>
<dbReference type="InterPro" id="IPR038726">
    <property type="entry name" value="PDDEXK_AddAB-type"/>
</dbReference>
<evidence type="ECO:0000256" key="10">
    <source>
        <dbReference type="ARBA" id="ARBA00023125"/>
    </source>
</evidence>
<dbReference type="InterPro" id="IPR011335">
    <property type="entry name" value="Restrct_endonuc-II-like"/>
</dbReference>
<dbReference type="PROSITE" id="PS51217">
    <property type="entry name" value="UVRD_HELICASE_CTER"/>
    <property type="match status" value="1"/>
</dbReference>
<dbReference type="PANTHER" id="PTHR11070:SF23">
    <property type="entry name" value="RECBCD ENZYME SUBUNIT RECB"/>
    <property type="match status" value="1"/>
</dbReference>
<evidence type="ECO:0000256" key="13">
    <source>
        <dbReference type="ARBA" id="ARBA00034617"/>
    </source>
</evidence>
<dbReference type="EMBL" id="FTNT01000011">
    <property type="protein sequence ID" value="SIS18999.1"/>
    <property type="molecule type" value="Genomic_DNA"/>
</dbReference>
<keyword evidence="11 15" id="KW-0234">DNA repair</keyword>
<dbReference type="SUPFAM" id="SSF52980">
    <property type="entry name" value="Restriction endonuclease-like"/>
    <property type="match status" value="1"/>
</dbReference>
<keyword evidence="7 15" id="KW-0269">Exonuclease</keyword>
<feature type="binding site" evidence="15">
    <location>
        <position position="868"/>
    </location>
    <ligand>
        <name>Mg(2+)</name>
        <dbReference type="ChEBI" id="CHEBI:18420"/>
    </ligand>
</feature>
<keyword evidence="9 15" id="KW-0460">Magnesium</keyword>
<evidence type="ECO:0000256" key="16">
    <source>
        <dbReference type="PROSITE-ProRule" id="PRU00560"/>
    </source>
</evidence>
<feature type="domain" description="UvrD-like helicase C-terminal" evidence="18">
    <location>
        <begin position="340"/>
        <end position="630"/>
    </location>
</feature>
<comment type="catalytic activity">
    <reaction evidence="15">
        <text>Exonucleolytic cleavage (in the presence of ATP) in either 5'- to 3'- or 3'- to 5'-direction to yield 5'-phosphooligonucleotides.</text>
        <dbReference type="EC" id="3.1.11.5"/>
    </reaction>
</comment>
<evidence type="ECO:0000256" key="2">
    <source>
        <dbReference type="ARBA" id="ARBA00022723"/>
    </source>
</evidence>
<evidence type="ECO:0000259" key="17">
    <source>
        <dbReference type="PROSITE" id="PS51198"/>
    </source>
</evidence>
<evidence type="ECO:0000256" key="7">
    <source>
        <dbReference type="ARBA" id="ARBA00022839"/>
    </source>
</evidence>
<evidence type="ECO:0000313" key="20">
    <source>
        <dbReference type="Proteomes" id="UP000186218"/>
    </source>
</evidence>
<dbReference type="GO" id="GO:0008854">
    <property type="term" value="F:exodeoxyribonuclease V activity"/>
    <property type="evidence" value="ECO:0007669"/>
    <property type="project" value="UniProtKB-EC"/>
</dbReference>
<feature type="binding site" evidence="15">
    <location>
        <position position="994"/>
    </location>
    <ligand>
        <name>Mg(2+)</name>
        <dbReference type="ChEBI" id="CHEBI:18420"/>
    </ligand>
</feature>
<dbReference type="GO" id="GO:0005524">
    <property type="term" value="F:ATP binding"/>
    <property type="evidence" value="ECO:0007669"/>
    <property type="project" value="UniProtKB-UniRule"/>
</dbReference>
<dbReference type="Gene3D" id="3.40.50.300">
    <property type="entry name" value="P-loop containing nucleotide triphosphate hydrolases"/>
    <property type="match status" value="3"/>
</dbReference>
<comment type="catalytic activity">
    <reaction evidence="13 15">
        <text>Couples ATP hydrolysis with the unwinding of duplex DNA by translocating in the 3'-5' direction.</text>
        <dbReference type="EC" id="5.6.2.4"/>
    </reaction>
</comment>
<evidence type="ECO:0000256" key="6">
    <source>
        <dbReference type="ARBA" id="ARBA00022806"/>
    </source>
</evidence>
<evidence type="ECO:0000256" key="15">
    <source>
        <dbReference type="HAMAP-Rule" id="MF_01485"/>
    </source>
</evidence>
<dbReference type="InterPro" id="IPR011604">
    <property type="entry name" value="PDDEXK-like_dom_sf"/>
</dbReference>
<gene>
    <name evidence="15" type="primary">recB</name>
    <name evidence="19" type="ORF">SAMN05445060_3414</name>
</gene>
<dbReference type="InterPro" id="IPR004586">
    <property type="entry name" value="RecB"/>
</dbReference>
<evidence type="ECO:0000256" key="1">
    <source>
        <dbReference type="ARBA" id="ARBA00022722"/>
    </source>
</evidence>
<feature type="active site" description="For nuclease activity" evidence="15">
    <location>
        <position position="1008"/>
    </location>
</feature>
<keyword evidence="12 15" id="KW-0413">Isomerase</keyword>
<protein>
    <recommendedName>
        <fullName evidence="15">RecBCD enzyme subunit RecB</fullName>
        <ecNumber evidence="15">3.1.11.5</ecNumber>
        <ecNumber evidence="15">5.6.2.4</ecNumber>
    </recommendedName>
    <alternativeName>
        <fullName evidence="15">DNA 3'-5' helicase subunit RecB</fullName>
    </alternativeName>
    <alternativeName>
        <fullName evidence="15">Exonuclease V subunit RecB</fullName>
        <shortName evidence="15">ExoV subunit RecB</shortName>
    </alternativeName>
    <alternativeName>
        <fullName evidence="15">Helicase/nuclease RecBCD subunit RecB</fullName>
    </alternativeName>
</protein>
<accession>A0A1N7H2D5</accession>
<dbReference type="PROSITE" id="PS51198">
    <property type="entry name" value="UVRD_HELICASE_ATP_BIND"/>
    <property type="match status" value="1"/>
</dbReference>
<dbReference type="Gene3D" id="1.10.486.10">
    <property type="entry name" value="PCRA, domain 4"/>
    <property type="match status" value="1"/>
</dbReference>
<dbReference type="GO" id="GO:0005829">
    <property type="term" value="C:cytosol"/>
    <property type="evidence" value="ECO:0007669"/>
    <property type="project" value="TreeGrafter"/>
</dbReference>
<dbReference type="GO" id="GO:0043138">
    <property type="term" value="F:3'-5' DNA helicase activity"/>
    <property type="evidence" value="ECO:0007669"/>
    <property type="project" value="UniProtKB-UniRule"/>
</dbReference>
<feature type="binding site" evidence="15">
    <location>
        <position position="1008"/>
    </location>
    <ligand>
        <name>Mg(2+)</name>
        <dbReference type="ChEBI" id="CHEBI:18420"/>
    </ligand>
</feature>
<keyword evidence="5 15" id="KW-0378">Hydrolase</keyword>
<keyword evidence="8 15" id="KW-0067">ATP-binding</keyword>
<keyword evidence="6 15" id="KW-0347">Helicase</keyword>
<dbReference type="STRING" id="1344003.SAMN05445060_3414"/>
<keyword evidence="10 15" id="KW-0238">DNA-binding</keyword>
<comment type="subunit">
    <text evidence="15">Heterotrimer of RecB, RecC and RecD. All subunits contribute to DNA-binding. Interacts with RecA.</text>
</comment>
<evidence type="ECO:0000256" key="8">
    <source>
        <dbReference type="ARBA" id="ARBA00022840"/>
    </source>
</evidence>
<name>A0A1N7H2D5_9NOCA</name>
<comment type="similarity">
    <text evidence="15">Belongs to the helicase family. UvrD subfamily.</text>
</comment>
<dbReference type="OrthoDB" id="9810135at2"/>
<organism evidence="19 20">
    <name type="scientific">Williamsia sterculiae</name>
    <dbReference type="NCBI Taxonomy" id="1344003"/>
    <lineage>
        <taxon>Bacteria</taxon>
        <taxon>Bacillati</taxon>
        <taxon>Actinomycetota</taxon>
        <taxon>Actinomycetes</taxon>
        <taxon>Mycobacteriales</taxon>
        <taxon>Nocardiaceae</taxon>
        <taxon>Williamsia</taxon>
    </lineage>
</organism>
<comment type="function">
    <text evidence="15">A helicase/nuclease that prepares dsDNA breaks (DSB) for recombinational DNA repair. Binds to DSBs and unwinds DNA via a highly rapid and processive ATP-dependent bidirectional helicase activity. Unwinds dsDNA until it encounters a Chi (crossover hotspot instigator) sequence from the 3' direction. Cuts ssDNA a few nucleotides 3' to the Chi site. The properties and activities of the enzyme are changed at Chi. The Chi-altered holoenzyme produces a long 3'-ssDNA overhang and facilitates RecA-binding to the ssDNA for homologous DNA recombination and repair. Holoenzyme degrades any linearized DNA that is unable to undergo homologous recombination. In the holoenzyme this subunit contributes ATPase, 3'-5' helicase, exonuclease activity and loads RecA onto ssDNA.</text>
</comment>
<proteinExistence type="inferred from homology"/>
<evidence type="ECO:0000256" key="4">
    <source>
        <dbReference type="ARBA" id="ARBA00022763"/>
    </source>
</evidence>
<dbReference type="EC" id="3.1.11.5" evidence="15"/>
<dbReference type="InterPro" id="IPR027417">
    <property type="entry name" value="P-loop_NTPase"/>
</dbReference>
<evidence type="ECO:0000313" key="19">
    <source>
        <dbReference type="EMBL" id="SIS18999.1"/>
    </source>
</evidence>
<dbReference type="Pfam" id="PF00580">
    <property type="entry name" value="UvrD-helicase"/>
    <property type="match status" value="1"/>
</dbReference>
<dbReference type="GO" id="GO:0000724">
    <property type="term" value="P:double-strand break repair via homologous recombination"/>
    <property type="evidence" value="ECO:0007669"/>
    <property type="project" value="UniProtKB-UniRule"/>
</dbReference>
<dbReference type="GO" id="GO:0016887">
    <property type="term" value="F:ATP hydrolysis activity"/>
    <property type="evidence" value="ECO:0007669"/>
    <property type="project" value="RHEA"/>
</dbReference>
<evidence type="ECO:0000256" key="14">
    <source>
        <dbReference type="ARBA" id="ARBA00048988"/>
    </source>
</evidence>
<dbReference type="Pfam" id="PF12705">
    <property type="entry name" value="PDDEXK_1"/>
    <property type="match status" value="1"/>
</dbReference>
<feature type="binding site" evidence="16">
    <location>
        <begin position="27"/>
        <end position="34"/>
    </location>
    <ligand>
        <name>ATP</name>
        <dbReference type="ChEBI" id="CHEBI:30616"/>
    </ligand>
</feature>
<comment type="miscellaneous">
    <text evidence="15">In the RecBCD complex, RecB has a slow 3'-5' helicase, an exonuclease activity and loads RecA onto ssDNA, RecD has a fast 5'-3' helicase activity, while RecC stimulates the ATPase and processivity of the RecB helicase and contributes to recognition of the Chi site.</text>
</comment>
<feature type="region of interest" description="DNA-binding and helicase activity, interacts with RecC" evidence="15">
    <location>
        <begin position="1"/>
        <end position="767"/>
    </location>
</feature>
<keyword evidence="4 15" id="KW-0227">DNA damage</keyword>
<dbReference type="CDD" id="cd22352">
    <property type="entry name" value="RecB_C-like"/>
    <property type="match status" value="1"/>
</dbReference>
<sequence length="1109" mass="119971">MTAQPRLTPAAFEVTGAPPTGTTVLEASAGTGKTFAIVGLAARLIAEGLDISELLLVTFSRLASAELRERTRDRLARLEVALRDPVAAAEDPDELTAFLARGAIDEVALRHRRVADALSNFDAATIATTHTFCSRMLDWLGIAGEAESDVTLVEEVDELTAEVAGDVFLNRFARNGPAFAYKHAGEIAKQSVRQRYADLRPDGAADGEVVDDPEVAARLEFATVVRREVDRRKRLHRIRDYDDLQLTLRDVLRDPDHGAAAAARIRERFSVVLVDEFQDTDPVQWEIFRRCFHGHRTLVIVGDPKQAIYSFRGAEVLSYLDAVAHADHHQVLPVNHRTDAPLLAALDHLYGGAALGNDQIVVHTVGSSHAEPRVHGGEPLRLRQVIRAGHPLKKTGFPTVGLMRDAVVDDVAADIADLLAGGRAIDAADGTRPLAAGDVVVLVRRRDVIPTLQEKLADHGVVSVVGAGRSVFSTDSARHWLWLLQAVEQPGRTSRARLAALTPLIGRRLAELDDGGEQVVAELSRLLRDLSRLFATTGFAALFEHLSGATDLEARVLGTESGERILTDLRHVASLCNTVVVNEGMGLAALIRWLADRIDDPALGNQADQSRRLDKDAHAVQIMTVHASKGLQFPVVYVPFGWDAAKSFDNQTLSLHDAAGRRLLDVRGPDARGYRVQQDIADDEESGDDLRLFYVAVTRAQSQVVVHWAPSYNTKDSALQRMLFGRDPGSASPGGVPARSVSVPDDNTVFTRLQEWAGPRADLIGIERAVAQTPVVVAPTDDTVTPELTVSRFTRTVDTTWRRTSYSAIVAAADHSLPVVTDEPEESLTDDEPDDADDLLVVPSGTPGGAPSLMNAMPYGAAFGTLVHEILEEIDTGADDLTAEVTARCAAAVGRRLVDVDTELLATALMGVLRTPLGFGDLAAITPSDRLSELDFELPLAGGDIARPGAATVAGIADAMAEHLPSGDPLVGYPARLREVSDLPLRGFLVGSIDAVLRVDGPRFVVVDYKTNRLGTGDLTVGHYTRSAMAEEMMRAHYPLQALLYSVALHRYLRWRLRGYDPRRHLAPVQYHFVRGMAGPDTPADHGVFEWAIPADLVSAVSELLAGGS</sequence>
<reference evidence="19 20" key="1">
    <citation type="submission" date="2017-01" db="EMBL/GenBank/DDBJ databases">
        <authorList>
            <person name="Mah S.A."/>
            <person name="Swanson W.J."/>
            <person name="Moy G.W."/>
            <person name="Vacquier V.D."/>
        </authorList>
    </citation>
    <scope>NUCLEOTIDE SEQUENCE [LARGE SCALE GENOMIC DNA]</scope>
    <source>
        <strain evidence="19 20">CPCC 203464</strain>
    </source>
</reference>
<comment type="cofactor">
    <cofactor evidence="15">
        <name>Mg(2+)</name>
        <dbReference type="ChEBI" id="CHEBI:18420"/>
    </cofactor>
    <text evidence="15">Binds 1 Mg(2+) ion per subunit.</text>
</comment>
<feature type="domain" description="UvrD-like helicase ATP-binding" evidence="17">
    <location>
        <begin position="6"/>
        <end position="339"/>
    </location>
</feature>
<dbReference type="InterPro" id="IPR014017">
    <property type="entry name" value="DNA_helicase_UvrD-like_C"/>
</dbReference>
<dbReference type="InterPro" id="IPR000212">
    <property type="entry name" value="DNA_helicase_UvrD/REP"/>
</dbReference>
<evidence type="ECO:0000256" key="12">
    <source>
        <dbReference type="ARBA" id="ARBA00023235"/>
    </source>
</evidence>
<dbReference type="EC" id="5.6.2.4" evidence="15"/>
<dbReference type="AlphaFoldDB" id="A0A1N7H2D5"/>
<keyword evidence="3 15" id="KW-0547">Nucleotide-binding</keyword>
<dbReference type="InterPro" id="IPR014016">
    <property type="entry name" value="UvrD-like_ATP-bd"/>
</dbReference>
<dbReference type="SUPFAM" id="SSF52540">
    <property type="entry name" value="P-loop containing nucleoside triphosphate hydrolases"/>
    <property type="match status" value="1"/>
</dbReference>
<comment type="domain">
    <text evidence="15">The N-terminal DNA-binding domain is a ssDNA-dependent ATPase and has ATP-dependent 3'-5' helicase function. This domain interacts with RecC.</text>
</comment>
<keyword evidence="1 15" id="KW-0540">Nuclease</keyword>
<evidence type="ECO:0000256" key="5">
    <source>
        <dbReference type="ARBA" id="ARBA00022801"/>
    </source>
</evidence>
<keyword evidence="2 15" id="KW-0479">Metal-binding</keyword>
<dbReference type="Proteomes" id="UP000186218">
    <property type="component" value="Unassembled WGS sequence"/>
</dbReference>
<dbReference type="GO" id="GO:0003677">
    <property type="term" value="F:DNA binding"/>
    <property type="evidence" value="ECO:0007669"/>
    <property type="project" value="UniProtKB-UniRule"/>
</dbReference>
<dbReference type="PANTHER" id="PTHR11070">
    <property type="entry name" value="UVRD / RECB / PCRA DNA HELICASE FAMILY MEMBER"/>
    <property type="match status" value="1"/>
</dbReference>
<dbReference type="Gene3D" id="3.90.320.10">
    <property type="match status" value="1"/>
</dbReference>
<dbReference type="RefSeq" id="WP_076481930.1">
    <property type="nucleotide sequence ID" value="NZ_FTNT01000011.1"/>
</dbReference>
<dbReference type="Gene3D" id="1.10.3170.10">
    <property type="entry name" value="Recbcd, chain B, domain 2"/>
    <property type="match status" value="1"/>
</dbReference>
<evidence type="ECO:0000259" key="18">
    <source>
        <dbReference type="PROSITE" id="PS51217"/>
    </source>
</evidence>
<comment type="domain">
    <text evidence="15">The C-terminal domain has nuclease activity and interacts with RecD. It interacts with RecA, facilitating its loading onto ssDNA.</text>
</comment>
<evidence type="ECO:0000256" key="9">
    <source>
        <dbReference type="ARBA" id="ARBA00022842"/>
    </source>
</evidence>
<evidence type="ECO:0000256" key="11">
    <source>
        <dbReference type="ARBA" id="ARBA00023204"/>
    </source>
</evidence>
<comment type="catalytic activity">
    <reaction evidence="14 15">
        <text>ATP + H2O = ADP + phosphate + H(+)</text>
        <dbReference type="Rhea" id="RHEA:13065"/>
        <dbReference type="ChEBI" id="CHEBI:15377"/>
        <dbReference type="ChEBI" id="CHEBI:15378"/>
        <dbReference type="ChEBI" id="CHEBI:30616"/>
        <dbReference type="ChEBI" id="CHEBI:43474"/>
        <dbReference type="ChEBI" id="CHEBI:456216"/>
        <dbReference type="EC" id="5.6.2.4"/>
    </reaction>
</comment>
<keyword evidence="20" id="KW-1185">Reference proteome</keyword>
<dbReference type="GO" id="GO:0000287">
    <property type="term" value="F:magnesium ion binding"/>
    <property type="evidence" value="ECO:0007669"/>
    <property type="project" value="UniProtKB-UniRule"/>
</dbReference>
<dbReference type="Pfam" id="PF13361">
    <property type="entry name" value="UvrD_C"/>
    <property type="match status" value="1"/>
</dbReference>